<dbReference type="GO" id="GO:0005975">
    <property type="term" value="P:carbohydrate metabolic process"/>
    <property type="evidence" value="ECO:0007669"/>
    <property type="project" value="InterPro"/>
</dbReference>
<dbReference type="PANTHER" id="PTHR47791">
    <property type="entry name" value="MEIOTICALLY UP-REGULATED GENE 191 PROTEIN"/>
    <property type="match status" value="1"/>
</dbReference>
<organism evidence="2 3">
    <name type="scientific">Coniella lustricola</name>
    <dbReference type="NCBI Taxonomy" id="2025994"/>
    <lineage>
        <taxon>Eukaryota</taxon>
        <taxon>Fungi</taxon>
        <taxon>Dikarya</taxon>
        <taxon>Ascomycota</taxon>
        <taxon>Pezizomycotina</taxon>
        <taxon>Sordariomycetes</taxon>
        <taxon>Sordariomycetidae</taxon>
        <taxon>Diaporthales</taxon>
        <taxon>Schizoparmaceae</taxon>
        <taxon>Coniella</taxon>
    </lineage>
</organism>
<dbReference type="InterPro" id="IPR008928">
    <property type="entry name" value="6-hairpin_glycosidase_sf"/>
</dbReference>
<protein>
    <recommendedName>
        <fullName evidence="4">Glycosyl hydrolase</fullName>
    </recommendedName>
</protein>
<dbReference type="EMBL" id="KZ678631">
    <property type="protein sequence ID" value="PSR77905.1"/>
    <property type="molecule type" value="Genomic_DNA"/>
</dbReference>
<evidence type="ECO:0000256" key="1">
    <source>
        <dbReference type="SAM" id="MobiDB-lite"/>
    </source>
</evidence>
<dbReference type="STRING" id="2025994.A0A2T2ZVP0"/>
<dbReference type="AlphaFoldDB" id="A0A2T2ZVP0"/>
<evidence type="ECO:0000313" key="3">
    <source>
        <dbReference type="Proteomes" id="UP000241462"/>
    </source>
</evidence>
<evidence type="ECO:0000313" key="2">
    <source>
        <dbReference type="EMBL" id="PSR77905.1"/>
    </source>
</evidence>
<reference evidence="2 3" key="1">
    <citation type="journal article" date="2018" name="Mycol. Prog.">
        <title>Coniella lustricola, a new species from submerged detritus.</title>
        <authorList>
            <person name="Raudabaugh D.B."/>
            <person name="Iturriaga T."/>
            <person name="Carver A."/>
            <person name="Mondo S."/>
            <person name="Pangilinan J."/>
            <person name="Lipzen A."/>
            <person name="He G."/>
            <person name="Amirebrahimi M."/>
            <person name="Grigoriev I.V."/>
            <person name="Miller A.N."/>
        </authorList>
    </citation>
    <scope>NUCLEOTIDE SEQUENCE [LARGE SCALE GENOMIC DNA]</scope>
    <source>
        <strain evidence="2 3">B22-T-1</strain>
    </source>
</reference>
<dbReference type="InterPro" id="IPR053169">
    <property type="entry name" value="MUG_Protein"/>
</dbReference>
<dbReference type="OrthoDB" id="4104179at2759"/>
<dbReference type="Gene3D" id="1.50.10.20">
    <property type="match status" value="1"/>
</dbReference>
<name>A0A2T2ZVP0_9PEZI</name>
<evidence type="ECO:0008006" key="4">
    <source>
        <dbReference type="Google" id="ProtNLM"/>
    </source>
</evidence>
<dbReference type="PANTHER" id="PTHR47791:SF2">
    <property type="entry name" value="ENDO MANNANASE, GH76 FAMILY (EUROFUNG)"/>
    <property type="match status" value="1"/>
</dbReference>
<gene>
    <name evidence="2" type="ORF">BD289DRAFT_377318</name>
</gene>
<sequence>MYLVDELIGVLSTMQSDYFQPWLGTWPTAIDWTAAVMGTHVSAALSTISRALDLVPVADDQCADMSRENTVTLFFSQLLGFYFGQDSFAIRNEAYDDILWVVLGWLETIRFVDLHAGVMSRKSLGNSGQGEEVKSASSLPGQQQFSEKWHGIIWNPAFAHRSRIFWNLAKTGWDSDLCGGGMVWNPTLEPYKNAITNQLFISASTAMHVYFPGDDNQSPFSTQANTSAPPGTQDVFQPRDPAFLKFAKDGYNWLQSSGMKNKQGLYIDGFHISGWSDPHNQNKKCDLRNEQVYTYNQGVILTGLLDLWRITGNHTYAQQGHRLVDSVVRATGWHTKGQHPIDLDISFRVGAEQQDSWRGNKLPRWHGIGRAGVLEEFCDSRGECSQDAQTFKGIFFHHLATFCSSSLALSDFSEDARRHIRDLHQDLEIHLRTCVGYEPWLNHNRRAMLRTRDGAGHVGTWWTAGVLGLVDRLPQDEDFADMVNIPNAVDYRNEGVPKNDPVWTRPVSPVKSPSIPNVPLPDVEHKGKIEEEEEEEEESSPSSWDLNDRGRGRTVETQGSGLALLRAHWEAHQLSERWSKGRLVVSESAN</sequence>
<dbReference type="SUPFAM" id="SSF48208">
    <property type="entry name" value="Six-hairpin glycosidases"/>
    <property type="match status" value="1"/>
</dbReference>
<dbReference type="Proteomes" id="UP000241462">
    <property type="component" value="Unassembled WGS sequence"/>
</dbReference>
<feature type="compositionally biased region" description="Acidic residues" evidence="1">
    <location>
        <begin position="530"/>
        <end position="539"/>
    </location>
</feature>
<keyword evidence="3" id="KW-1185">Reference proteome</keyword>
<dbReference type="InterPro" id="IPR005198">
    <property type="entry name" value="Glyco_hydro_76"/>
</dbReference>
<dbReference type="Pfam" id="PF03663">
    <property type="entry name" value="Glyco_hydro_76"/>
    <property type="match status" value="1"/>
</dbReference>
<feature type="region of interest" description="Disordered" evidence="1">
    <location>
        <begin position="490"/>
        <end position="558"/>
    </location>
</feature>
<dbReference type="InParanoid" id="A0A2T2ZVP0"/>
<proteinExistence type="predicted"/>
<accession>A0A2T2ZVP0</accession>